<sequence length="123" mass="14220">MADKPQRSKGGRPTRYRPEFCDTVVELGKIGKSKAQMAAHFDVSRQTIDNWAEVNPEFLEALNRAMVHCQAWWEDQGQLGLTLQGFNAAVWRKSVEARFRDDYTERRETHVTVSHEDALEQLE</sequence>
<dbReference type="RefSeq" id="WP_198475626.1">
    <property type="nucleotide sequence ID" value="NZ_JADGMQ010000003.1"/>
</dbReference>
<reference evidence="1 2" key="1">
    <citation type="submission" date="2020-10" db="EMBL/GenBank/DDBJ databases">
        <title>Aquamicrobium zhengzhouensis sp. nov., a exopolysaccharide producing bacterium isolated from farmland soil.</title>
        <authorList>
            <person name="Wang X."/>
        </authorList>
    </citation>
    <scope>NUCLEOTIDE SEQUENCE [LARGE SCALE GENOMIC DNA]</scope>
    <source>
        <strain evidence="2">cd-1</strain>
    </source>
</reference>
<dbReference type="Proteomes" id="UP000601789">
    <property type="component" value="Unassembled WGS sequence"/>
</dbReference>
<name>A0ABS0SAP1_9HYPH</name>
<protein>
    <recommendedName>
        <fullName evidence="3">Terminase small subunit</fullName>
    </recommendedName>
</protein>
<evidence type="ECO:0000313" key="2">
    <source>
        <dbReference type="Proteomes" id="UP000601789"/>
    </source>
</evidence>
<evidence type="ECO:0008006" key="3">
    <source>
        <dbReference type="Google" id="ProtNLM"/>
    </source>
</evidence>
<proteinExistence type="predicted"/>
<gene>
    <name evidence="1" type="ORF">IOD40_06695</name>
</gene>
<dbReference type="EMBL" id="JADGMQ010000003">
    <property type="protein sequence ID" value="MBI1620352.1"/>
    <property type="molecule type" value="Genomic_DNA"/>
</dbReference>
<accession>A0ABS0SAP1</accession>
<dbReference type="Gene3D" id="1.10.10.60">
    <property type="entry name" value="Homeodomain-like"/>
    <property type="match status" value="1"/>
</dbReference>
<comment type="caution">
    <text evidence="1">The sequence shown here is derived from an EMBL/GenBank/DDBJ whole genome shotgun (WGS) entry which is preliminary data.</text>
</comment>
<keyword evidence="2" id="KW-1185">Reference proteome</keyword>
<evidence type="ECO:0000313" key="1">
    <source>
        <dbReference type="EMBL" id="MBI1620352.1"/>
    </source>
</evidence>
<organism evidence="1 2">
    <name type="scientific">Aquamicrobium zhengzhouense</name>
    <dbReference type="NCBI Taxonomy" id="2781738"/>
    <lineage>
        <taxon>Bacteria</taxon>
        <taxon>Pseudomonadati</taxon>
        <taxon>Pseudomonadota</taxon>
        <taxon>Alphaproteobacteria</taxon>
        <taxon>Hyphomicrobiales</taxon>
        <taxon>Phyllobacteriaceae</taxon>
        <taxon>Aquamicrobium</taxon>
    </lineage>
</organism>